<sequence>MTDDIFKFRDQFISQVARVFESEGWSMCFYKSEGYWDFKWSLTEVDVSVLFSGQDIRQLTTKPRLSLHAGVSKPELDSIKNTIMPPIKGGEPQSVVLAGLTAEEKIPLSEERYDAFIRGLSGMLVKWGEAQDIEAGVAGFTKPWRTEQQLCHLAALAYVGDFNTLMDYQEMFKSGKRANFYPYITPEMIDRAVDIAIERA</sequence>
<dbReference type="EMBL" id="JADCKQ010000016">
    <property type="protein sequence ID" value="MBI1495254.1"/>
    <property type="molecule type" value="Genomic_DNA"/>
</dbReference>
<dbReference type="RefSeq" id="WP_228849964.1">
    <property type="nucleotide sequence ID" value="NZ_JADCKQ010000016.1"/>
</dbReference>
<dbReference type="AlphaFoldDB" id="A0A8J7IEU3"/>
<proteinExistence type="predicted"/>
<evidence type="ECO:0008006" key="3">
    <source>
        <dbReference type="Google" id="ProtNLM"/>
    </source>
</evidence>
<organism evidence="1 2">
    <name type="scientific">Halocynthiibacter styelae</name>
    <dbReference type="NCBI Taxonomy" id="2761955"/>
    <lineage>
        <taxon>Bacteria</taxon>
        <taxon>Pseudomonadati</taxon>
        <taxon>Pseudomonadota</taxon>
        <taxon>Alphaproteobacteria</taxon>
        <taxon>Rhodobacterales</taxon>
        <taxon>Paracoccaceae</taxon>
        <taxon>Halocynthiibacter</taxon>
    </lineage>
</organism>
<protein>
    <recommendedName>
        <fullName evidence="3">DUF4304 domain-containing protein</fullName>
    </recommendedName>
</protein>
<keyword evidence="2" id="KW-1185">Reference proteome</keyword>
<reference evidence="1" key="1">
    <citation type="submission" date="2020-10" db="EMBL/GenBank/DDBJ databases">
        <title>Paenihalocynthiibacter styelae gen. nov., sp. nov., isolated from stalked sea squirt Styela clava.</title>
        <authorList>
            <person name="Kim Y.-O."/>
            <person name="Yoon J.-H."/>
        </authorList>
    </citation>
    <scope>NUCLEOTIDE SEQUENCE</scope>
    <source>
        <strain evidence="1">MYP1-1</strain>
    </source>
</reference>
<name>A0A8J7IEU3_9RHOB</name>
<comment type="caution">
    <text evidence="1">The sequence shown here is derived from an EMBL/GenBank/DDBJ whole genome shotgun (WGS) entry which is preliminary data.</text>
</comment>
<evidence type="ECO:0000313" key="1">
    <source>
        <dbReference type="EMBL" id="MBI1495254.1"/>
    </source>
</evidence>
<dbReference type="Proteomes" id="UP000640583">
    <property type="component" value="Unassembled WGS sequence"/>
</dbReference>
<gene>
    <name evidence="1" type="ORF">H1D41_16550</name>
</gene>
<dbReference type="InterPro" id="IPR054259">
    <property type="entry name" value="DUF6990"/>
</dbReference>
<accession>A0A8J7IEU3</accession>
<dbReference type="Pfam" id="PF22499">
    <property type="entry name" value="DUF6990"/>
    <property type="match status" value="1"/>
</dbReference>
<evidence type="ECO:0000313" key="2">
    <source>
        <dbReference type="Proteomes" id="UP000640583"/>
    </source>
</evidence>